<evidence type="ECO:0000313" key="2">
    <source>
        <dbReference type="Proteomes" id="UP000054874"/>
    </source>
</evidence>
<dbReference type="AlphaFoldDB" id="A0A0V8QJN1"/>
<dbReference type="Proteomes" id="UP000054874">
    <property type="component" value="Unassembled WGS sequence"/>
</dbReference>
<reference evidence="1 2" key="1">
    <citation type="submission" date="2015-11" db="EMBL/GenBank/DDBJ databases">
        <title>Butyribacter intestini gen. nov., sp. nov., a butyric acid-producing bacterium of the family Lachnospiraceae isolated from the human faeces.</title>
        <authorList>
            <person name="Zou Y."/>
            <person name="Xue W."/>
            <person name="Luo G."/>
            <person name="Lv M."/>
        </authorList>
    </citation>
    <scope>NUCLEOTIDE SEQUENCE [LARGE SCALE GENOMIC DNA]</scope>
    <source>
        <strain evidence="1 2">ACET-33324</strain>
    </source>
</reference>
<accession>A0A0V8QJN1</accession>
<comment type="caution">
    <text evidence="1">The sequence shown here is derived from an EMBL/GenBank/DDBJ whole genome shotgun (WGS) entry which is preliminary data.</text>
</comment>
<dbReference type="STRING" id="290052.ASU35_05650"/>
<keyword evidence="2" id="KW-1185">Reference proteome</keyword>
<evidence type="ECO:0000313" key="1">
    <source>
        <dbReference type="EMBL" id="KSV60438.1"/>
    </source>
</evidence>
<proteinExistence type="predicted"/>
<organism evidence="1 2">
    <name type="scientific">Acetivibrio ethanolgignens</name>
    <dbReference type="NCBI Taxonomy" id="290052"/>
    <lineage>
        <taxon>Bacteria</taxon>
        <taxon>Bacillati</taxon>
        <taxon>Bacillota</taxon>
        <taxon>Clostridia</taxon>
        <taxon>Eubacteriales</taxon>
        <taxon>Oscillospiraceae</taxon>
        <taxon>Acetivibrio</taxon>
    </lineage>
</organism>
<name>A0A0V8QJN1_9FIRM</name>
<dbReference type="RefSeq" id="WP_058351406.1">
    <property type="nucleotide sequence ID" value="NZ_CABMMD010000013.1"/>
</dbReference>
<sequence>MRTKLIKVGEVNPQELARISQIIKGYMTASEMATRLKVNPSTTSRILNAKVTGSVAEDTLIRLGEMITPEMGITKEDLYAANGYKEVEDTSVPYYDWREMSHILGSIIVRAVSNKGKSAWRFMEEGRFRYKDMLSLRMDLVIECDAVEDYNRPENHLWGFNYMIMRYSSMQINAIKHGIERERDYRMMLPRIGMRFIERISMYALMYSQITKEDYEFEEELMELPAKISFVYTSQEEYDYLIEKYKDLKVPMEASIVLLDLEEGKVIAEFPLKRTNGYRGQVFFDGQYFDDDDNPISEEEYDEMLDELVEEYISSEKKKDNKDE</sequence>
<protein>
    <submittedName>
        <fullName evidence="1">Uncharacterized protein</fullName>
    </submittedName>
</protein>
<gene>
    <name evidence="1" type="ORF">ASU35_05650</name>
</gene>
<dbReference type="EMBL" id="LNAM01000013">
    <property type="protein sequence ID" value="KSV60438.1"/>
    <property type="molecule type" value="Genomic_DNA"/>
</dbReference>